<name>A0ABP3FTT3_9ACTN</name>
<dbReference type="Proteomes" id="UP001501822">
    <property type="component" value="Unassembled WGS sequence"/>
</dbReference>
<dbReference type="InterPro" id="IPR036259">
    <property type="entry name" value="MFS_trans_sf"/>
</dbReference>
<dbReference type="RefSeq" id="WP_252800398.1">
    <property type="nucleotide sequence ID" value="NZ_BAAABM010000009.1"/>
</dbReference>
<dbReference type="PANTHER" id="PTHR23508:SF10">
    <property type="entry name" value="CARBOXYLIC ACID TRANSPORTER PROTEIN HOMOLOG"/>
    <property type="match status" value="1"/>
</dbReference>
<feature type="transmembrane region" description="Helical" evidence="6">
    <location>
        <begin position="295"/>
        <end position="312"/>
    </location>
</feature>
<dbReference type="InterPro" id="IPR020846">
    <property type="entry name" value="MFS_dom"/>
</dbReference>
<sequence>MGVPLLGDIRDQAGGLDRDQRNAFLAAFLGWTMDAFDYFLLVFVITEVAKDFGTSAEKVTVATTLTLIARPLGAYLFGLWADKAGRRIPLMADVLFYSVIEMISGFSTSLTMLLVLRFLYGIGMGGEWGLGVSLAMEKIPPAKRGFYSGLLQVGYPAGYLVAALAYFVITPIFGWRGLFVFGAVPALLALYVRYRVGESEVWERTNARLRMTRTPLREVFFHRKVLVRFFYLVLLMTAFNFMSHGTQDVYPTFVKKGLGHSPHFAVGIAVIYNVGAILGGVVAGTLSQRFGRRRAIVGSALLALLVVPLFAYSKSTAMLAISAFLMQLFVQGAWGVIPAHLTEMSPDAIRGFYPGVTYQLGNLLAAINLPLQERLADAHGYSFAFAVVVAPTLLAVILLTAFGREAHGVEFGGAPALPPDRAEADRVTGPETHPGTGLS</sequence>
<evidence type="ECO:0000259" key="7">
    <source>
        <dbReference type="PROSITE" id="PS50850"/>
    </source>
</evidence>
<protein>
    <submittedName>
        <fullName evidence="8">MFS transporter</fullName>
    </submittedName>
</protein>
<comment type="subcellular location">
    <subcellularLocation>
        <location evidence="1">Cell membrane</location>
        <topology evidence="1">Multi-pass membrane protein</topology>
    </subcellularLocation>
</comment>
<feature type="domain" description="Major facilitator superfamily (MFS) profile" evidence="7">
    <location>
        <begin position="23"/>
        <end position="407"/>
    </location>
</feature>
<feature type="transmembrane region" description="Helical" evidence="6">
    <location>
        <begin position="383"/>
        <end position="402"/>
    </location>
</feature>
<feature type="transmembrane region" description="Helical" evidence="6">
    <location>
        <begin position="94"/>
        <end position="112"/>
    </location>
</feature>
<evidence type="ECO:0000256" key="4">
    <source>
        <dbReference type="ARBA" id="ARBA00023136"/>
    </source>
</evidence>
<feature type="transmembrane region" description="Helical" evidence="6">
    <location>
        <begin position="148"/>
        <end position="169"/>
    </location>
</feature>
<keyword evidence="4 6" id="KW-0472">Membrane</keyword>
<gene>
    <name evidence="8" type="ORF">GCM10010151_14640</name>
</gene>
<feature type="transmembrane region" description="Helical" evidence="6">
    <location>
        <begin position="65"/>
        <end position="82"/>
    </location>
</feature>
<dbReference type="PROSITE" id="PS50850">
    <property type="entry name" value="MFS"/>
    <property type="match status" value="1"/>
</dbReference>
<dbReference type="CDD" id="cd17316">
    <property type="entry name" value="MFS_SV2_like"/>
    <property type="match status" value="1"/>
</dbReference>
<evidence type="ECO:0000313" key="9">
    <source>
        <dbReference type="Proteomes" id="UP001501822"/>
    </source>
</evidence>
<feature type="transmembrane region" description="Helical" evidence="6">
    <location>
        <begin position="318"/>
        <end position="339"/>
    </location>
</feature>
<dbReference type="PROSITE" id="PS00217">
    <property type="entry name" value="SUGAR_TRANSPORT_2"/>
    <property type="match status" value="1"/>
</dbReference>
<dbReference type="PANTHER" id="PTHR23508">
    <property type="entry name" value="CARBOXYLIC ACID TRANSPORTER PROTEIN HOMOLOG"/>
    <property type="match status" value="1"/>
</dbReference>
<dbReference type="Pfam" id="PF07690">
    <property type="entry name" value="MFS_1"/>
    <property type="match status" value="1"/>
</dbReference>
<dbReference type="SUPFAM" id="SSF103473">
    <property type="entry name" value="MFS general substrate transporter"/>
    <property type="match status" value="1"/>
</dbReference>
<dbReference type="EMBL" id="BAAABM010000009">
    <property type="protein sequence ID" value="GAA0325778.1"/>
    <property type="molecule type" value="Genomic_DNA"/>
</dbReference>
<keyword evidence="9" id="KW-1185">Reference proteome</keyword>
<keyword evidence="2 6" id="KW-0812">Transmembrane</keyword>
<evidence type="ECO:0000256" key="6">
    <source>
        <dbReference type="SAM" id="Phobius"/>
    </source>
</evidence>
<proteinExistence type="predicted"/>
<evidence type="ECO:0000256" key="1">
    <source>
        <dbReference type="ARBA" id="ARBA00004651"/>
    </source>
</evidence>
<comment type="caution">
    <text evidence="8">The sequence shown here is derived from an EMBL/GenBank/DDBJ whole genome shotgun (WGS) entry which is preliminary data.</text>
</comment>
<dbReference type="InterPro" id="IPR011701">
    <property type="entry name" value="MFS"/>
</dbReference>
<dbReference type="Gene3D" id="1.20.1250.20">
    <property type="entry name" value="MFS general substrate transporter like domains"/>
    <property type="match status" value="2"/>
</dbReference>
<evidence type="ECO:0000313" key="8">
    <source>
        <dbReference type="EMBL" id="GAA0325778.1"/>
    </source>
</evidence>
<feature type="transmembrane region" description="Helical" evidence="6">
    <location>
        <begin position="175"/>
        <end position="194"/>
    </location>
</feature>
<evidence type="ECO:0000256" key="2">
    <source>
        <dbReference type="ARBA" id="ARBA00022692"/>
    </source>
</evidence>
<feature type="transmembrane region" description="Helical" evidence="6">
    <location>
        <begin position="23"/>
        <end position="45"/>
    </location>
</feature>
<keyword evidence="3 6" id="KW-1133">Transmembrane helix</keyword>
<evidence type="ECO:0000256" key="3">
    <source>
        <dbReference type="ARBA" id="ARBA00022989"/>
    </source>
</evidence>
<feature type="transmembrane region" description="Helical" evidence="6">
    <location>
        <begin position="263"/>
        <end position="283"/>
    </location>
</feature>
<reference evidence="9" key="1">
    <citation type="journal article" date="2019" name="Int. J. Syst. Evol. Microbiol.">
        <title>The Global Catalogue of Microorganisms (GCM) 10K type strain sequencing project: providing services to taxonomists for standard genome sequencing and annotation.</title>
        <authorList>
            <consortium name="The Broad Institute Genomics Platform"/>
            <consortium name="The Broad Institute Genome Sequencing Center for Infectious Disease"/>
            <person name="Wu L."/>
            <person name="Ma J."/>
        </authorList>
    </citation>
    <scope>NUCLEOTIDE SEQUENCE [LARGE SCALE GENOMIC DNA]</scope>
    <source>
        <strain evidence="9">JCM 3146</strain>
    </source>
</reference>
<feature type="transmembrane region" description="Helical" evidence="6">
    <location>
        <begin position="225"/>
        <end position="243"/>
    </location>
</feature>
<dbReference type="InterPro" id="IPR005829">
    <property type="entry name" value="Sugar_transporter_CS"/>
</dbReference>
<accession>A0ABP3FTT3</accession>
<feature type="region of interest" description="Disordered" evidence="5">
    <location>
        <begin position="413"/>
        <end position="439"/>
    </location>
</feature>
<evidence type="ECO:0000256" key="5">
    <source>
        <dbReference type="SAM" id="MobiDB-lite"/>
    </source>
</evidence>
<organism evidence="8 9">
    <name type="scientific">Actinoallomurus spadix</name>
    <dbReference type="NCBI Taxonomy" id="79912"/>
    <lineage>
        <taxon>Bacteria</taxon>
        <taxon>Bacillati</taxon>
        <taxon>Actinomycetota</taxon>
        <taxon>Actinomycetes</taxon>
        <taxon>Streptosporangiales</taxon>
        <taxon>Thermomonosporaceae</taxon>
        <taxon>Actinoallomurus</taxon>
    </lineage>
</organism>